<dbReference type="Pfam" id="PF04977">
    <property type="entry name" value="DivIC"/>
    <property type="match status" value="1"/>
</dbReference>
<evidence type="ECO:0000256" key="2">
    <source>
        <dbReference type="SAM" id="MobiDB-lite"/>
    </source>
</evidence>
<feature type="compositionally biased region" description="Basic and acidic residues" evidence="2">
    <location>
        <begin position="21"/>
        <end position="40"/>
    </location>
</feature>
<protein>
    <submittedName>
        <fullName evidence="4">Septum formation initiator family protein</fullName>
    </submittedName>
</protein>
<dbReference type="RefSeq" id="WP_236118636.1">
    <property type="nucleotide sequence ID" value="NZ_JAKGSI010000003.1"/>
</dbReference>
<sequence length="199" mass="22449">MNSRSQSSKPHRGRSTVPVSSRDRARECERASAEAAKKGRKALKERAQGKMNPGVAALIVLSVIVVLWIVAQPLSNFYEQRQEIARLQESIVAKQQEKDRLQDTIERYNSEEYVKEQARNRLGVIDKGETAFRVLDPRLQREAAGTITEREEAQSRTWYEVLWDSITEPPSAGPSENEDPGPGEDTHMPLQPDPEGMPQ</sequence>
<reference evidence="4" key="1">
    <citation type="submission" date="2022-01" db="EMBL/GenBank/DDBJ databases">
        <title>Corynebacterium sp. nov isolated from isolated from the feces of the greater white-fronted geese (Anser albifrons) at Poyang Lake, PR China.</title>
        <authorList>
            <person name="Liu Q."/>
        </authorList>
    </citation>
    <scope>NUCLEOTIDE SEQUENCE</scope>
    <source>
        <strain evidence="4">JCM 32435</strain>
    </source>
</reference>
<keyword evidence="3" id="KW-1133">Transmembrane helix</keyword>
<keyword evidence="5" id="KW-1185">Reference proteome</keyword>
<evidence type="ECO:0000256" key="1">
    <source>
        <dbReference type="SAM" id="Coils"/>
    </source>
</evidence>
<evidence type="ECO:0000313" key="4">
    <source>
        <dbReference type="EMBL" id="MCF4006829.1"/>
    </source>
</evidence>
<dbReference type="InterPro" id="IPR007060">
    <property type="entry name" value="FtsL/DivIC"/>
</dbReference>
<organism evidence="4 5">
    <name type="scientific">Corynebacterium uropygiale</name>
    <dbReference type="NCBI Taxonomy" id="1775911"/>
    <lineage>
        <taxon>Bacteria</taxon>
        <taxon>Bacillati</taxon>
        <taxon>Actinomycetota</taxon>
        <taxon>Actinomycetes</taxon>
        <taxon>Mycobacteriales</taxon>
        <taxon>Corynebacteriaceae</taxon>
        <taxon>Corynebacterium</taxon>
    </lineage>
</organism>
<keyword evidence="1" id="KW-0175">Coiled coil</keyword>
<evidence type="ECO:0000313" key="5">
    <source>
        <dbReference type="Proteomes" id="UP001139336"/>
    </source>
</evidence>
<name>A0A9X1U0I3_9CORY</name>
<keyword evidence="3" id="KW-0472">Membrane</keyword>
<accession>A0A9X1U0I3</accession>
<gene>
    <name evidence="4" type="ORF">L1O03_06495</name>
</gene>
<proteinExistence type="predicted"/>
<dbReference type="Proteomes" id="UP001139336">
    <property type="component" value="Unassembled WGS sequence"/>
</dbReference>
<comment type="caution">
    <text evidence="4">The sequence shown here is derived from an EMBL/GenBank/DDBJ whole genome shotgun (WGS) entry which is preliminary data.</text>
</comment>
<feature type="region of interest" description="Disordered" evidence="2">
    <location>
        <begin position="159"/>
        <end position="199"/>
    </location>
</feature>
<dbReference type="EMBL" id="JAKGSI010000003">
    <property type="protein sequence ID" value="MCF4006829.1"/>
    <property type="molecule type" value="Genomic_DNA"/>
</dbReference>
<evidence type="ECO:0000256" key="3">
    <source>
        <dbReference type="SAM" id="Phobius"/>
    </source>
</evidence>
<dbReference type="AlphaFoldDB" id="A0A9X1U0I3"/>
<feature type="region of interest" description="Disordered" evidence="2">
    <location>
        <begin position="1"/>
        <end position="40"/>
    </location>
</feature>
<feature type="coiled-coil region" evidence="1">
    <location>
        <begin position="84"/>
        <end position="111"/>
    </location>
</feature>
<feature type="transmembrane region" description="Helical" evidence="3">
    <location>
        <begin position="51"/>
        <end position="71"/>
    </location>
</feature>
<keyword evidence="3" id="KW-0812">Transmembrane</keyword>